<reference evidence="1" key="1">
    <citation type="journal article" date="2014" name="Front. Microbiol.">
        <title>High frequency of phylogenetically diverse reductive dehalogenase-homologous genes in deep subseafloor sedimentary metagenomes.</title>
        <authorList>
            <person name="Kawai M."/>
            <person name="Futagami T."/>
            <person name="Toyoda A."/>
            <person name="Takaki Y."/>
            <person name="Nishi S."/>
            <person name="Hori S."/>
            <person name="Arai W."/>
            <person name="Tsubouchi T."/>
            <person name="Morono Y."/>
            <person name="Uchiyama I."/>
            <person name="Ito T."/>
            <person name="Fujiyama A."/>
            <person name="Inagaki F."/>
            <person name="Takami H."/>
        </authorList>
    </citation>
    <scope>NUCLEOTIDE SEQUENCE</scope>
    <source>
        <strain evidence="1">Expedition CK06-06</strain>
    </source>
</reference>
<gene>
    <name evidence="1" type="ORF">S01H4_45604</name>
</gene>
<feature type="non-terminal residue" evidence="1">
    <location>
        <position position="1"/>
    </location>
</feature>
<comment type="caution">
    <text evidence="1">The sequence shown here is derived from an EMBL/GenBank/DDBJ whole genome shotgun (WGS) entry which is preliminary data.</text>
</comment>
<dbReference type="EMBL" id="BART01025402">
    <property type="protein sequence ID" value="GAH00466.1"/>
    <property type="molecule type" value="Genomic_DNA"/>
</dbReference>
<accession>X1BXH5</accession>
<proteinExistence type="predicted"/>
<sequence>LEMLRIGGTLAEAFAVAVAKVDYTAGMKSTSCSVSVVPDRSLSCESVG</sequence>
<organism evidence="1">
    <name type="scientific">marine sediment metagenome</name>
    <dbReference type="NCBI Taxonomy" id="412755"/>
    <lineage>
        <taxon>unclassified sequences</taxon>
        <taxon>metagenomes</taxon>
        <taxon>ecological metagenomes</taxon>
    </lineage>
</organism>
<protein>
    <submittedName>
        <fullName evidence="1">Uncharacterized protein</fullName>
    </submittedName>
</protein>
<dbReference type="AlphaFoldDB" id="X1BXH5"/>
<name>X1BXH5_9ZZZZ</name>
<evidence type="ECO:0000313" key="1">
    <source>
        <dbReference type="EMBL" id="GAH00466.1"/>
    </source>
</evidence>